<dbReference type="EMBL" id="JABFUD020000004">
    <property type="protein sequence ID" value="KAI5081325.1"/>
    <property type="molecule type" value="Genomic_DNA"/>
</dbReference>
<name>A0A9D4ZQE4_ADICA</name>
<evidence type="ECO:0000313" key="1">
    <source>
        <dbReference type="EMBL" id="KAI5081325.1"/>
    </source>
</evidence>
<gene>
    <name evidence="1" type="ORF">GOP47_0004508</name>
</gene>
<keyword evidence="2" id="KW-1185">Reference proteome</keyword>
<dbReference type="Proteomes" id="UP000886520">
    <property type="component" value="Chromosome 4"/>
</dbReference>
<comment type="caution">
    <text evidence="1">The sequence shown here is derived from an EMBL/GenBank/DDBJ whole genome shotgun (WGS) entry which is preliminary data.</text>
</comment>
<dbReference type="OrthoDB" id="1690618at2759"/>
<sequence>MILKTDGRLPVGKNKKRTIPIQITLSLLTGPFISSPPSTCPGCITSKFLLRKIQTHNQAKLDGNHSMKKHTNRQPCTPIHDNFAQNLRPNSSSLLTMTLALKSRVHQRQVLTRTKVQLC</sequence>
<reference evidence="1" key="1">
    <citation type="submission" date="2021-01" db="EMBL/GenBank/DDBJ databases">
        <title>Adiantum capillus-veneris genome.</title>
        <authorList>
            <person name="Fang Y."/>
            <person name="Liao Q."/>
        </authorList>
    </citation>
    <scope>NUCLEOTIDE SEQUENCE</scope>
    <source>
        <strain evidence="1">H3</strain>
        <tissue evidence="1">Leaf</tissue>
    </source>
</reference>
<accession>A0A9D4ZQE4</accession>
<evidence type="ECO:0000313" key="2">
    <source>
        <dbReference type="Proteomes" id="UP000886520"/>
    </source>
</evidence>
<protein>
    <submittedName>
        <fullName evidence="1">Uncharacterized protein</fullName>
    </submittedName>
</protein>
<proteinExistence type="predicted"/>
<dbReference type="AlphaFoldDB" id="A0A9D4ZQE4"/>
<organism evidence="1 2">
    <name type="scientific">Adiantum capillus-veneris</name>
    <name type="common">Maidenhair fern</name>
    <dbReference type="NCBI Taxonomy" id="13818"/>
    <lineage>
        <taxon>Eukaryota</taxon>
        <taxon>Viridiplantae</taxon>
        <taxon>Streptophyta</taxon>
        <taxon>Embryophyta</taxon>
        <taxon>Tracheophyta</taxon>
        <taxon>Polypodiopsida</taxon>
        <taxon>Polypodiidae</taxon>
        <taxon>Polypodiales</taxon>
        <taxon>Pteridineae</taxon>
        <taxon>Pteridaceae</taxon>
        <taxon>Vittarioideae</taxon>
        <taxon>Adiantum</taxon>
    </lineage>
</organism>